<dbReference type="RefSeq" id="WP_277733889.1">
    <property type="nucleotide sequence ID" value="NZ_CP120733.1"/>
</dbReference>
<proteinExistence type="predicted"/>
<reference evidence="1 2" key="1">
    <citation type="submission" date="2023-03" db="EMBL/GenBank/DDBJ databases">
        <title>Complete genome sequence of Tepidibacter sp. SWIR-1, isolated from a deep-sea hydrothermal vent.</title>
        <authorList>
            <person name="Li X."/>
        </authorList>
    </citation>
    <scope>NUCLEOTIDE SEQUENCE [LARGE SCALE GENOMIC DNA]</scope>
    <source>
        <strain evidence="1 2">SWIR-1</strain>
    </source>
</reference>
<evidence type="ECO:0000313" key="1">
    <source>
        <dbReference type="EMBL" id="WFD11739.1"/>
    </source>
</evidence>
<protein>
    <submittedName>
        <fullName evidence="1">DUF1292 domain-containing protein</fullName>
    </submittedName>
</protein>
<accession>A0ABY8EFK2</accession>
<dbReference type="Proteomes" id="UP001222800">
    <property type="component" value="Chromosome"/>
</dbReference>
<name>A0ABY8EFK2_9FIRM</name>
<sequence>MDSNFFKDEKSKYEKMYVDINYAINDINEFLPEDRMNQRKYISKSNILKDYIQLIDTLESKYNKKSIFKIFQREDNYIDKLNKYKKEHESHFKQIKNCLKCSCFKCVKECNFDTCLGCRSNSKIVMCDHENVNSTAYKDYTLNLTNNETNEDDTYKVLSTIQVLNDNKRYIVIQNIHNQDEKYILYHYPGIKEDDYGEITDASEFDYIAQIFNSCNLD</sequence>
<gene>
    <name evidence="1" type="ORF">P4S50_06590</name>
</gene>
<evidence type="ECO:0000313" key="2">
    <source>
        <dbReference type="Proteomes" id="UP001222800"/>
    </source>
</evidence>
<dbReference type="EMBL" id="CP120733">
    <property type="protein sequence ID" value="WFD11739.1"/>
    <property type="molecule type" value="Genomic_DNA"/>
</dbReference>
<keyword evidence="2" id="KW-1185">Reference proteome</keyword>
<organism evidence="1 2">
    <name type="scientific">Tepidibacter hydrothermalis</name>
    <dbReference type="NCBI Taxonomy" id="3036126"/>
    <lineage>
        <taxon>Bacteria</taxon>
        <taxon>Bacillati</taxon>
        <taxon>Bacillota</taxon>
        <taxon>Clostridia</taxon>
        <taxon>Peptostreptococcales</taxon>
        <taxon>Peptostreptococcaceae</taxon>
        <taxon>Tepidibacter</taxon>
    </lineage>
</organism>